<keyword evidence="4" id="KW-1015">Disulfide bond</keyword>
<accession>A0A7Z0D5T0</accession>
<dbReference type="EMBL" id="JACBZP010000001">
    <property type="protein sequence ID" value="NYI69383.1"/>
    <property type="molecule type" value="Genomic_DNA"/>
</dbReference>
<name>A0A7Z0D5T0_9MICO</name>
<evidence type="ECO:0000256" key="6">
    <source>
        <dbReference type="SAM" id="SignalP"/>
    </source>
</evidence>
<dbReference type="InterPro" id="IPR000866">
    <property type="entry name" value="AhpC/TSA"/>
</dbReference>
<dbReference type="SUPFAM" id="SSF52833">
    <property type="entry name" value="Thioredoxin-like"/>
    <property type="match status" value="1"/>
</dbReference>
<evidence type="ECO:0000256" key="2">
    <source>
        <dbReference type="ARBA" id="ARBA00022748"/>
    </source>
</evidence>
<feature type="signal peptide" evidence="6">
    <location>
        <begin position="1"/>
        <end position="29"/>
    </location>
</feature>
<dbReference type="AlphaFoldDB" id="A0A7Z0D5T0"/>
<dbReference type="PANTHER" id="PTHR42852:SF6">
    <property type="entry name" value="THIOL:DISULFIDE INTERCHANGE PROTEIN DSBE"/>
    <property type="match status" value="1"/>
</dbReference>
<dbReference type="GO" id="GO:0016491">
    <property type="term" value="F:oxidoreductase activity"/>
    <property type="evidence" value="ECO:0007669"/>
    <property type="project" value="InterPro"/>
</dbReference>
<protein>
    <submittedName>
        <fullName evidence="8">Peroxiredoxin</fullName>
    </submittedName>
</protein>
<dbReference type="GO" id="GO:0016209">
    <property type="term" value="F:antioxidant activity"/>
    <property type="evidence" value="ECO:0007669"/>
    <property type="project" value="InterPro"/>
</dbReference>
<keyword evidence="3" id="KW-0735">Signal-anchor</keyword>
<keyword evidence="6" id="KW-0732">Signal</keyword>
<keyword evidence="5" id="KW-0676">Redox-active center</keyword>
<dbReference type="PANTHER" id="PTHR42852">
    <property type="entry name" value="THIOL:DISULFIDE INTERCHANGE PROTEIN DSBE"/>
    <property type="match status" value="1"/>
</dbReference>
<dbReference type="InterPro" id="IPR013766">
    <property type="entry name" value="Thioredoxin_domain"/>
</dbReference>
<dbReference type="InterPro" id="IPR050553">
    <property type="entry name" value="Thioredoxin_ResA/DsbE_sf"/>
</dbReference>
<keyword evidence="9" id="KW-1185">Reference proteome</keyword>
<evidence type="ECO:0000259" key="7">
    <source>
        <dbReference type="PROSITE" id="PS51352"/>
    </source>
</evidence>
<evidence type="ECO:0000256" key="1">
    <source>
        <dbReference type="ARBA" id="ARBA00004196"/>
    </source>
</evidence>
<evidence type="ECO:0000313" key="8">
    <source>
        <dbReference type="EMBL" id="NYI69383.1"/>
    </source>
</evidence>
<comment type="caution">
    <text evidence="8">The sequence shown here is derived from an EMBL/GenBank/DDBJ whole genome shotgun (WGS) entry which is preliminary data.</text>
</comment>
<dbReference type="Pfam" id="PF00578">
    <property type="entry name" value="AhpC-TSA"/>
    <property type="match status" value="1"/>
</dbReference>
<dbReference type="PROSITE" id="PS51318">
    <property type="entry name" value="TAT"/>
    <property type="match status" value="1"/>
</dbReference>
<sequence>MIGPETPRRTVLRSALAATGTAALGVALAACGDKDSLSEQANSGSDKGYIAGDGVVTQLPPSKRGHPVEAGGKLLNGKHFDLADWRGNILVLNLWYAACPPCRKEAKDVEAAYRAYKDKGVRFLGVNVRDGAAAAKSYMRTFDITYPVMLDTAGRVVSALHGVLPPEATPSTLLLDPKGRIAGRVVGEVDKTTLKGMIGDLRT</sequence>
<feature type="domain" description="Thioredoxin" evidence="7">
    <location>
        <begin position="59"/>
        <end position="203"/>
    </location>
</feature>
<evidence type="ECO:0000256" key="3">
    <source>
        <dbReference type="ARBA" id="ARBA00022968"/>
    </source>
</evidence>
<organism evidence="8 9">
    <name type="scientific">Spelaeicoccus albus</name>
    <dbReference type="NCBI Taxonomy" id="1280376"/>
    <lineage>
        <taxon>Bacteria</taxon>
        <taxon>Bacillati</taxon>
        <taxon>Actinomycetota</taxon>
        <taxon>Actinomycetes</taxon>
        <taxon>Micrococcales</taxon>
        <taxon>Brevibacteriaceae</taxon>
        <taxon>Spelaeicoccus</taxon>
    </lineage>
</organism>
<dbReference type="Proteomes" id="UP000539111">
    <property type="component" value="Unassembled WGS sequence"/>
</dbReference>
<keyword evidence="3" id="KW-0812">Transmembrane</keyword>
<dbReference type="PROSITE" id="PS51352">
    <property type="entry name" value="THIOREDOXIN_2"/>
    <property type="match status" value="1"/>
</dbReference>
<dbReference type="InterPro" id="IPR036249">
    <property type="entry name" value="Thioredoxin-like_sf"/>
</dbReference>
<feature type="chain" id="PRO_5031157802" evidence="6">
    <location>
        <begin position="30"/>
        <end position="203"/>
    </location>
</feature>
<dbReference type="GO" id="GO:0017004">
    <property type="term" value="P:cytochrome complex assembly"/>
    <property type="evidence" value="ECO:0007669"/>
    <property type="project" value="UniProtKB-KW"/>
</dbReference>
<dbReference type="Gene3D" id="3.40.30.10">
    <property type="entry name" value="Glutaredoxin"/>
    <property type="match status" value="1"/>
</dbReference>
<gene>
    <name evidence="8" type="ORF">BJY26_003689</name>
</gene>
<dbReference type="CDD" id="cd02966">
    <property type="entry name" value="TlpA_like_family"/>
    <property type="match status" value="1"/>
</dbReference>
<dbReference type="GO" id="GO:0030313">
    <property type="term" value="C:cell envelope"/>
    <property type="evidence" value="ECO:0007669"/>
    <property type="project" value="UniProtKB-SubCell"/>
</dbReference>
<evidence type="ECO:0000256" key="4">
    <source>
        <dbReference type="ARBA" id="ARBA00023157"/>
    </source>
</evidence>
<evidence type="ECO:0000313" key="9">
    <source>
        <dbReference type="Proteomes" id="UP000539111"/>
    </source>
</evidence>
<comment type="subcellular location">
    <subcellularLocation>
        <location evidence="1">Cell envelope</location>
    </subcellularLocation>
</comment>
<dbReference type="InterPro" id="IPR006311">
    <property type="entry name" value="TAT_signal"/>
</dbReference>
<evidence type="ECO:0000256" key="5">
    <source>
        <dbReference type="ARBA" id="ARBA00023284"/>
    </source>
</evidence>
<dbReference type="RefSeq" id="WP_179429619.1">
    <property type="nucleotide sequence ID" value="NZ_JACBZP010000001.1"/>
</dbReference>
<keyword evidence="2" id="KW-0201">Cytochrome c-type biogenesis</keyword>
<proteinExistence type="predicted"/>
<reference evidence="8 9" key="1">
    <citation type="submission" date="2020-07" db="EMBL/GenBank/DDBJ databases">
        <title>Sequencing the genomes of 1000 actinobacteria strains.</title>
        <authorList>
            <person name="Klenk H.-P."/>
        </authorList>
    </citation>
    <scope>NUCLEOTIDE SEQUENCE [LARGE SCALE GENOMIC DNA]</scope>
    <source>
        <strain evidence="8 9">DSM 26341</strain>
    </source>
</reference>